<dbReference type="Proteomes" id="UP000805193">
    <property type="component" value="Unassembled WGS sequence"/>
</dbReference>
<accession>A0AC60QVQ8</accession>
<reference evidence="1 2" key="1">
    <citation type="journal article" date="2020" name="Cell">
        <title>Large-Scale Comparative Analyses of Tick Genomes Elucidate Their Genetic Diversity and Vector Capacities.</title>
        <authorList>
            <consortium name="Tick Genome and Microbiome Consortium (TIGMIC)"/>
            <person name="Jia N."/>
            <person name="Wang J."/>
            <person name="Shi W."/>
            <person name="Du L."/>
            <person name="Sun Y."/>
            <person name="Zhan W."/>
            <person name="Jiang J.F."/>
            <person name="Wang Q."/>
            <person name="Zhang B."/>
            <person name="Ji P."/>
            <person name="Bell-Sakyi L."/>
            <person name="Cui X.M."/>
            <person name="Yuan T.T."/>
            <person name="Jiang B.G."/>
            <person name="Yang W.F."/>
            <person name="Lam T.T."/>
            <person name="Chang Q.C."/>
            <person name="Ding S.J."/>
            <person name="Wang X.J."/>
            <person name="Zhu J.G."/>
            <person name="Ruan X.D."/>
            <person name="Zhao L."/>
            <person name="Wei J.T."/>
            <person name="Ye R.Z."/>
            <person name="Que T.C."/>
            <person name="Du C.H."/>
            <person name="Zhou Y.H."/>
            <person name="Cheng J.X."/>
            <person name="Dai P.F."/>
            <person name="Guo W.B."/>
            <person name="Han X.H."/>
            <person name="Huang E.J."/>
            <person name="Li L.F."/>
            <person name="Wei W."/>
            <person name="Gao Y.C."/>
            <person name="Liu J.Z."/>
            <person name="Shao H.Z."/>
            <person name="Wang X."/>
            <person name="Wang C.C."/>
            <person name="Yang T.C."/>
            <person name="Huo Q.B."/>
            <person name="Li W."/>
            <person name="Chen H.Y."/>
            <person name="Chen S.E."/>
            <person name="Zhou L.G."/>
            <person name="Ni X.B."/>
            <person name="Tian J.H."/>
            <person name="Sheng Y."/>
            <person name="Liu T."/>
            <person name="Pan Y.S."/>
            <person name="Xia L.Y."/>
            <person name="Li J."/>
            <person name="Zhao F."/>
            <person name="Cao W.C."/>
        </authorList>
    </citation>
    <scope>NUCLEOTIDE SEQUENCE [LARGE SCALE GENOMIC DNA]</scope>
    <source>
        <strain evidence="1">Iper-2018</strain>
    </source>
</reference>
<protein>
    <submittedName>
        <fullName evidence="1">Uncharacterized protein</fullName>
    </submittedName>
</protein>
<name>A0AC60QVQ8_IXOPE</name>
<keyword evidence="2" id="KW-1185">Reference proteome</keyword>
<evidence type="ECO:0000313" key="2">
    <source>
        <dbReference type="Proteomes" id="UP000805193"/>
    </source>
</evidence>
<gene>
    <name evidence="1" type="ORF">HPB47_015975</name>
</gene>
<organism evidence="1 2">
    <name type="scientific">Ixodes persulcatus</name>
    <name type="common">Taiga tick</name>
    <dbReference type="NCBI Taxonomy" id="34615"/>
    <lineage>
        <taxon>Eukaryota</taxon>
        <taxon>Metazoa</taxon>
        <taxon>Ecdysozoa</taxon>
        <taxon>Arthropoda</taxon>
        <taxon>Chelicerata</taxon>
        <taxon>Arachnida</taxon>
        <taxon>Acari</taxon>
        <taxon>Parasitiformes</taxon>
        <taxon>Ixodida</taxon>
        <taxon>Ixodoidea</taxon>
        <taxon>Ixodidae</taxon>
        <taxon>Ixodinae</taxon>
        <taxon>Ixodes</taxon>
    </lineage>
</organism>
<feature type="non-terminal residue" evidence="1">
    <location>
        <position position="1"/>
    </location>
</feature>
<evidence type="ECO:0000313" key="1">
    <source>
        <dbReference type="EMBL" id="KAG0441367.1"/>
    </source>
</evidence>
<dbReference type="EMBL" id="JABSTQ010004685">
    <property type="protein sequence ID" value="KAG0441367.1"/>
    <property type="molecule type" value="Genomic_DNA"/>
</dbReference>
<proteinExistence type="predicted"/>
<comment type="caution">
    <text evidence="1">The sequence shown here is derived from an EMBL/GenBank/DDBJ whole genome shotgun (WGS) entry which is preliminary data.</text>
</comment>
<sequence>GQTGQPRQGAVIRHDTTGEELDLGETNRYIEKWIGDMFAGDSRQVDREEREERETKDRAEKRSRNRS</sequence>